<keyword evidence="5" id="KW-1185">Reference proteome</keyword>
<accession>A0A6A5XD38</accession>
<dbReference type="OrthoDB" id="204058at2759"/>
<name>A0A6A5XD38_9PLEO</name>
<organism evidence="4 5">
    <name type="scientific">Aaosphaeria arxii CBS 175.79</name>
    <dbReference type="NCBI Taxonomy" id="1450172"/>
    <lineage>
        <taxon>Eukaryota</taxon>
        <taxon>Fungi</taxon>
        <taxon>Dikarya</taxon>
        <taxon>Ascomycota</taxon>
        <taxon>Pezizomycotina</taxon>
        <taxon>Dothideomycetes</taxon>
        <taxon>Pleosporomycetidae</taxon>
        <taxon>Pleosporales</taxon>
        <taxon>Pleosporales incertae sedis</taxon>
        <taxon>Aaosphaeria</taxon>
    </lineage>
</organism>
<dbReference type="SUPFAM" id="SSF53613">
    <property type="entry name" value="Ribokinase-like"/>
    <property type="match status" value="1"/>
</dbReference>
<evidence type="ECO:0000313" key="5">
    <source>
        <dbReference type="Proteomes" id="UP000799778"/>
    </source>
</evidence>
<evidence type="ECO:0000313" key="4">
    <source>
        <dbReference type="EMBL" id="KAF2010717.1"/>
    </source>
</evidence>
<protein>
    <submittedName>
        <fullName evidence="4">Ribokinase-like protein</fullName>
    </submittedName>
</protein>
<proteinExistence type="predicted"/>
<dbReference type="AlphaFoldDB" id="A0A6A5XD38"/>
<dbReference type="PANTHER" id="PTHR42774">
    <property type="entry name" value="PHOSPHOTRANSFERASE SYSTEM TRANSPORT PROTEIN"/>
    <property type="match status" value="1"/>
</dbReference>
<dbReference type="Gene3D" id="3.40.1190.20">
    <property type="match status" value="1"/>
</dbReference>
<dbReference type="RefSeq" id="XP_033379056.1">
    <property type="nucleotide sequence ID" value="XM_033530851.1"/>
</dbReference>
<sequence>MPISTSSYIVFVGAVYIDTILSVPHFPAEDEKLRAHKQTRRRGGNCANSLQVLEQLIEWDPFRPKDNEGRRAAIEGTFGRLHLLAVLPDFKSQDVKFIRESLPGTSFVPCSIFRSNMQHAASSYIIQNESKGTRTIVSYNGLPEMTFKEFDEQISRFNALSLDLVTKTWYHFEGRNSDTLLQCVKHIRNNDTHCQFSVELEKPDRVGLIEVASLADVVFYSKLWAEGHGFEGPRPFLEAQVGNVRSGALLICTWGAEGATALQTGMTKGAGELWESSEAWQPPSSQEGDISSNQDSVIDPVGAGDSFIAGILFCILHRQTWSLRRKIAFASELAGRKVFQNGFDNLGEQIFSILKKK</sequence>
<dbReference type="InterPro" id="IPR002173">
    <property type="entry name" value="Carboh/pur_kinase_PfkB_CS"/>
</dbReference>
<dbReference type="Proteomes" id="UP000799778">
    <property type="component" value="Unassembled WGS sequence"/>
</dbReference>
<evidence type="ECO:0000256" key="1">
    <source>
        <dbReference type="ARBA" id="ARBA00022679"/>
    </source>
</evidence>
<dbReference type="Pfam" id="PF00294">
    <property type="entry name" value="PfkB"/>
    <property type="match status" value="1"/>
</dbReference>
<reference evidence="4" key="1">
    <citation type="journal article" date="2020" name="Stud. Mycol.">
        <title>101 Dothideomycetes genomes: a test case for predicting lifestyles and emergence of pathogens.</title>
        <authorList>
            <person name="Haridas S."/>
            <person name="Albert R."/>
            <person name="Binder M."/>
            <person name="Bloem J."/>
            <person name="Labutti K."/>
            <person name="Salamov A."/>
            <person name="Andreopoulos B."/>
            <person name="Baker S."/>
            <person name="Barry K."/>
            <person name="Bills G."/>
            <person name="Bluhm B."/>
            <person name="Cannon C."/>
            <person name="Castanera R."/>
            <person name="Culley D."/>
            <person name="Daum C."/>
            <person name="Ezra D."/>
            <person name="Gonzalez J."/>
            <person name="Henrissat B."/>
            <person name="Kuo A."/>
            <person name="Liang C."/>
            <person name="Lipzen A."/>
            <person name="Lutzoni F."/>
            <person name="Magnuson J."/>
            <person name="Mondo S."/>
            <person name="Nolan M."/>
            <person name="Ohm R."/>
            <person name="Pangilinan J."/>
            <person name="Park H.-J."/>
            <person name="Ramirez L."/>
            <person name="Alfaro M."/>
            <person name="Sun H."/>
            <person name="Tritt A."/>
            <person name="Yoshinaga Y."/>
            <person name="Zwiers L.-H."/>
            <person name="Turgeon B."/>
            <person name="Goodwin S."/>
            <person name="Spatafora J."/>
            <person name="Crous P."/>
            <person name="Grigoriev I."/>
        </authorList>
    </citation>
    <scope>NUCLEOTIDE SEQUENCE</scope>
    <source>
        <strain evidence="4">CBS 175.79</strain>
    </source>
</reference>
<keyword evidence="1" id="KW-0808">Transferase</keyword>
<gene>
    <name evidence="4" type="ORF">BU24DRAFT_44791</name>
</gene>
<dbReference type="GeneID" id="54288248"/>
<dbReference type="PANTHER" id="PTHR42774:SF3">
    <property type="entry name" value="KETOHEXOKINASE"/>
    <property type="match status" value="1"/>
</dbReference>
<feature type="domain" description="Carbohydrate kinase PfkB" evidence="3">
    <location>
        <begin position="8"/>
        <end position="342"/>
    </location>
</feature>
<dbReference type="EMBL" id="ML978075">
    <property type="protein sequence ID" value="KAF2010717.1"/>
    <property type="molecule type" value="Genomic_DNA"/>
</dbReference>
<dbReference type="PROSITE" id="PS00584">
    <property type="entry name" value="PFKB_KINASES_2"/>
    <property type="match status" value="1"/>
</dbReference>
<dbReference type="GO" id="GO:0016301">
    <property type="term" value="F:kinase activity"/>
    <property type="evidence" value="ECO:0007669"/>
    <property type="project" value="UniProtKB-KW"/>
</dbReference>
<evidence type="ECO:0000259" key="3">
    <source>
        <dbReference type="Pfam" id="PF00294"/>
    </source>
</evidence>
<dbReference type="InterPro" id="IPR011611">
    <property type="entry name" value="PfkB_dom"/>
</dbReference>
<dbReference type="InterPro" id="IPR029056">
    <property type="entry name" value="Ribokinase-like"/>
</dbReference>
<evidence type="ECO:0000256" key="2">
    <source>
        <dbReference type="ARBA" id="ARBA00022777"/>
    </source>
</evidence>
<dbReference type="InterPro" id="IPR052562">
    <property type="entry name" value="Ketohexokinase-related"/>
</dbReference>
<keyword evidence="2 4" id="KW-0418">Kinase</keyword>